<gene>
    <name evidence="30" type="primary">THEM4</name>
</gene>
<keyword evidence="5" id="KW-1003">Cell membrane</keyword>
<dbReference type="SUPFAM" id="SSF54637">
    <property type="entry name" value="Thioesterase/thiol ester dehydrase-isomerase"/>
    <property type="match status" value="1"/>
</dbReference>
<feature type="region of interest" description="Disordered" evidence="27">
    <location>
        <begin position="230"/>
        <end position="251"/>
    </location>
</feature>
<keyword evidence="12" id="KW-0443">Lipid metabolism</keyword>
<dbReference type="PANTHER" id="PTHR12418">
    <property type="entry name" value="ACYL-COENZYME A THIOESTERASE THEM4"/>
    <property type="match status" value="1"/>
</dbReference>
<dbReference type="InterPro" id="IPR006683">
    <property type="entry name" value="Thioestr_dom"/>
</dbReference>
<evidence type="ECO:0000256" key="18">
    <source>
        <dbReference type="ARBA" id="ARBA00038456"/>
    </source>
</evidence>
<evidence type="ECO:0000259" key="28">
    <source>
        <dbReference type="Pfam" id="PF03061"/>
    </source>
</evidence>
<evidence type="ECO:0000256" key="19">
    <source>
        <dbReference type="ARBA" id="ARBA00038848"/>
    </source>
</evidence>
<dbReference type="CTD" id="117145"/>
<evidence type="ECO:0000256" key="11">
    <source>
        <dbReference type="ARBA" id="ARBA00022946"/>
    </source>
</evidence>
<evidence type="ECO:0000256" key="27">
    <source>
        <dbReference type="SAM" id="MobiDB-lite"/>
    </source>
</evidence>
<evidence type="ECO:0000256" key="7">
    <source>
        <dbReference type="ARBA" id="ARBA00022703"/>
    </source>
</evidence>
<comment type="catalytic activity">
    <reaction evidence="16">
        <text>(5Z,8Z,11Z,14Z)-eicosatetraenoyl-CoA + H2O = (5Z,8Z,11Z,14Z)-eicosatetraenoate + CoA + H(+)</text>
        <dbReference type="Rhea" id="RHEA:40151"/>
        <dbReference type="ChEBI" id="CHEBI:15377"/>
        <dbReference type="ChEBI" id="CHEBI:15378"/>
        <dbReference type="ChEBI" id="CHEBI:32395"/>
        <dbReference type="ChEBI" id="CHEBI:57287"/>
        <dbReference type="ChEBI" id="CHEBI:57368"/>
    </reaction>
    <physiologicalReaction direction="left-to-right" evidence="16">
        <dbReference type="Rhea" id="RHEA:40152"/>
    </physiologicalReaction>
</comment>
<evidence type="ECO:0000256" key="23">
    <source>
        <dbReference type="ARBA" id="ARBA00047734"/>
    </source>
</evidence>
<keyword evidence="15" id="KW-0966">Cell projection</keyword>
<comment type="catalytic activity">
    <reaction evidence="26">
        <text>tetradecanoyl-CoA + H2O = tetradecanoate + CoA + H(+)</text>
        <dbReference type="Rhea" id="RHEA:40119"/>
        <dbReference type="ChEBI" id="CHEBI:15377"/>
        <dbReference type="ChEBI" id="CHEBI:15378"/>
        <dbReference type="ChEBI" id="CHEBI:30807"/>
        <dbReference type="ChEBI" id="CHEBI:57287"/>
        <dbReference type="ChEBI" id="CHEBI:57385"/>
    </reaction>
    <physiologicalReaction direction="left-to-right" evidence="26">
        <dbReference type="Rhea" id="RHEA:40120"/>
    </physiologicalReaction>
</comment>
<accession>A0A7E6CXL1</accession>
<evidence type="ECO:0000256" key="16">
    <source>
        <dbReference type="ARBA" id="ARBA00035852"/>
    </source>
</evidence>
<comment type="catalytic activity">
    <reaction evidence="24">
        <text>decanoyl-CoA + H2O = decanoate + CoA + H(+)</text>
        <dbReference type="Rhea" id="RHEA:40059"/>
        <dbReference type="ChEBI" id="CHEBI:15377"/>
        <dbReference type="ChEBI" id="CHEBI:15378"/>
        <dbReference type="ChEBI" id="CHEBI:27689"/>
        <dbReference type="ChEBI" id="CHEBI:57287"/>
        <dbReference type="ChEBI" id="CHEBI:61430"/>
    </reaction>
    <physiologicalReaction direction="left-to-right" evidence="24">
        <dbReference type="Rhea" id="RHEA:40060"/>
    </physiologicalReaction>
</comment>
<comment type="catalytic activity">
    <reaction evidence="25">
        <text>dodecanoyl-CoA + H2O = dodecanoate + CoA + H(+)</text>
        <dbReference type="Rhea" id="RHEA:30135"/>
        <dbReference type="ChEBI" id="CHEBI:15377"/>
        <dbReference type="ChEBI" id="CHEBI:15378"/>
        <dbReference type="ChEBI" id="CHEBI:18262"/>
        <dbReference type="ChEBI" id="CHEBI:57287"/>
        <dbReference type="ChEBI" id="CHEBI:57375"/>
    </reaction>
    <physiologicalReaction direction="left-to-right" evidence="25">
        <dbReference type="Rhea" id="RHEA:30136"/>
    </physiologicalReaction>
</comment>
<evidence type="ECO:0000256" key="20">
    <source>
        <dbReference type="ARBA" id="ARBA00040123"/>
    </source>
</evidence>
<keyword evidence="6" id="KW-0963">Cytoplasm</keyword>
<keyword evidence="11" id="KW-0809">Transit peptide</keyword>
<evidence type="ECO:0000256" key="14">
    <source>
        <dbReference type="ARBA" id="ARBA00023136"/>
    </source>
</evidence>
<evidence type="ECO:0000256" key="10">
    <source>
        <dbReference type="ARBA" id="ARBA00022832"/>
    </source>
</evidence>
<dbReference type="GO" id="GO:0005743">
    <property type="term" value="C:mitochondrial inner membrane"/>
    <property type="evidence" value="ECO:0007669"/>
    <property type="project" value="UniProtKB-SubCell"/>
</dbReference>
<dbReference type="PANTHER" id="PTHR12418:SF19">
    <property type="entry name" value="ACYL-COENZYME A THIOESTERASE THEM4"/>
    <property type="match status" value="1"/>
</dbReference>
<feature type="domain" description="Thioesterase" evidence="28">
    <location>
        <begin position="154"/>
        <end position="226"/>
    </location>
</feature>
<keyword evidence="9" id="KW-0378">Hydrolase</keyword>
<dbReference type="GO" id="GO:0032587">
    <property type="term" value="C:ruffle membrane"/>
    <property type="evidence" value="ECO:0007669"/>
    <property type="project" value="UniProtKB-SubCell"/>
</dbReference>
<keyword evidence="7" id="KW-0053">Apoptosis</keyword>
<dbReference type="FunCoup" id="A0A7E6CXL1">
    <property type="interactions" value="241"/>
</dbReference>
<protein>
    <recommendedName>
        <fullName evidence="20">Acyl-coenzyme A thioesterase THEM4</fullName>
        <ecNumber evidence="19">3.1.2.2</ecNumber>
    </recommendedName>
    <alternativeName>
        <fullName evidence="21">Thioesterase superfamily member 4</fullName>
    </alternativeName>
</protein>
<dbReference type="GeneID" id="114489007"/>
<keyword evidence="8" id="KW-0999">Mitochondrion inner membrane</keyword>
<evidence type="ECO:0000256" key="26">
    <source>
        <dbReference type="ARBA" id="ARBA00048180"/>
    </source>
</evidence>
<evidence type="ECO:0000256" key="1">
    <source>
        <dbReference type="ARBA" id="ARBA00004496"/>
    </source>
</evidence>
<dbReference type="GO" id="GO:0005758">
    <property type="term" value="C:mitochondrial intermembrane space"/>
    <property type="evidence" value="ECO:0007669"/>
    <property type="project" value="UniProtKB-SubCell"/>
</dbReference>
<keyword evidence="10" id="KW-0276">Fatty acid metabolism</keyword>
<comment type="subcellular location">
    <subcellularLocation>
        <location evidence="3">Cell projection</location>
        <location evidence="3">Ruffle membrane</location>
    </subcellularLocation>
    <subcellularLocation>
        <location evidence="1">Cytoplasm</location>
    </subcellularLocation>
    <subcellularLocation>
        <location evidence="4">Mitochondrion inner membrane</location>
        <topology evidence="4">Peripheral membrane protein</topology>
    </subcellularLocation>
    <subcellularLocation>
        <location evidence="2">Mitochondrion intermembrane space</location>
    </subcellularLocation>
</comment>
<evidence type="ECO:0000256" key="25">
    <source>
        <dbReference type="ARBA" id="ARBA00048074"/>
    </source>
</evidence>
<dbReference type="InterPro" id="IPR029069">
    <property type="entry name" value="HotDog_dom_sf"/>
</dbReference>
<keyword evidence="14" id="KW-0472">Membrane</keyword>
<evidence type="ECO:0000256" key="3">
    <source>
        <dbReference type="ARBA" id="ARBA00004632"/>
    </source>
</evidence>
<dbReference type="Gene3D" id="3.10.129.10">
    <property type="entry name" value="Hotdog Thioesterase"/>
    <property type="match status" value="1"/>
</dbReference>
<evidence type="ECO:0000256" key="5">
    <source>
        <dbReference type="ARBA" id="ARBA00022475"/>
    </source>
</evidence>
<evidence type="ECO:0000313" key="29">
    <source>
        <dbReference type="Proteomes" id="UP000504628"/>
    </source>
</evidence>
<evidence type="ECO:0000256" key="4">
    <source>
        <dbReference type="ARBA" id="ARBA00004637"/>
    </source>
</evidence>
<comment type="catalytic activity">
    <reaction evidence="23">
        <text>hexadecanoyl-CoA + H2O = hexadecanoate + CoA + H(+)</text>
        <dbReference type="Rhea" id="RHEA:16645"/>
        <dbReference type="ChEBI" id="CHEBI:7896"/>
        <dbReference type="ChEBI" id="CHEBI:15377"/>
        <dbReference type="ChEBI" id="CHEBI:15378"/>
        <dbReference type="ChEBI" id="CHEBI:57287"/>
        <dbReference type="ChEBI" id="CHEBI:57379"/>
        <dbReference type="EC" id="3.1.2.2"/>
    </reaction>
    <physiologicalReaction direction="left-to-right" evidence="23">
        <dbReference type="Rhea" id="RHEA:16646"/>
    </physiologicalReaction>
</comment>
<dbReference type="GO" id="GO:0006631">
    <property type="term" value="P:fatty acid metabolic process"/>
    <property type="evidence" value="ECO:0007669"/>
    <property type="project" value="UniProtKB-KW"/>
</dbReference>
<dbReference type="OrthoDB" id="506431at2759"/>
<dbReference type="Pfam" id="PF03061">
    <property type="entry name" value="4HBT"/>
    <property type="match status" value="1"/>
</dbReference>
<dbReference type="InterPro" id="IPR052365">
    <property type="entry name" value="THEM4/THEM5_acyl-CoA_thioest"/>
</dbReference>
<evidence type="ECO:0000313" key="30">
    <source>
        <dbReference type="RefSeq" id="XP_035871622.1"/>
    </source>
</evidence>
<comment type="catalytic activity">
    <reaction evidence="17">
        <text>(9Z)-octadecenoyl-CoA + H2O = (9Z)-octadecenoate + CoA + H(+)</text>
        <dbReference type="Rhea" id="RHEA:40139"/>
        <dbReference type="ChEBI" id="CHEBI:15377"/>
        <dbReference type="ChEBI" id="CHEBI:15378"/>
        <dbReference type="ChEBI" id="CHEBI:30823"/>
        <dbReference type="ChEBI" id="CHEBI:57287"/>
        <dbReference type="ChEBI" id="CHEBI:57387"/>
    </reaction>
    <physiologicalReaction direction="left-to-right" evidence="17">
        <dbReference type="Rhea" id="RHEA:40140"/>
    </physiologicalReaction>
</comment>
<comment type="catalytic activity">
    <reaction evidence="22">
        <text>octanoyl-CoA + H2O = octanoate + CoA + H(+)</text>
        <dbReference type="Rhea" id="RHEA:30143"/>
        <dbReference type="ChEBI" id="CHEBI:15377"/>
        <dbReference type="ChEBI" id="CHEBI:15378"/>
        <dbReference type="ChEBI" id="CHEBI:25646"/>
        <dbReference type="ChEBI" id="CHEBI:57287"/>
        <dbReference type="ChEBI" id="CHEBI:57386"/>
    </reaction>
    <physiologicalReaction direction="left-to-right" evidence="22">
        <dbReference type="Rhea" id="RHEA:30144"/>
    </physiologicalReaction>
</comment>
<name>A0A7E6CXL1_9CHIR</name>
<organism evidence="29 30">
    <name type="scientific">Phyllostomus discolor</name>
    <name type="common">pale spear-nosed bat</name>
    <dbReference type="NCBI Taxonomy" id="89673"/>
    <lineage>
        <taxon>Eukaryota</taxon>
        <taxon>Metazoa</taxon>
        <taxon>Chordata</taxon>
        <taxon>Craniata</taxon>
        <taxon>Vertebrata</taxon>
        <taxon>Euteleostomi</taxon>
        <taxon>Mammalia</taxon>
        <taxon>Eutheria</taxon>
        <taxon>Laurasiatheria</taxon>
        <taxon>Chiroptera</taxon>
        <taxon>Yangochiroptera</taxon>
        <taxon>Phyllostomidae</taxon>
        <taxon>Phyllostominae</taxon>
        <taxon>Phyllostomus</taxon>
    </lineage>
</organism>
<sequence>MLRSCAARLHALGALRGLPGAARPPARSPGPARRSLFLEADFHKDSSLPKPSWSKDMRLLFDQFMKKCEDGSWTRLPFYSYKAVQNVHDFIAFIHGSLPSTAKLVDKEQLSQAQIFTESFKDGLGFEYVMFYNDAEKRTVCLFQGGPHLQGMPGFLHGGAVATMIDATVGMSAIKAEGLVMTANLNINFKRPVPLCSVVVINSHLDKTEGRKLFISCDVRSVDETTLYSEATSSPSSRRKCGPSPAPLTRC</sequence>
<dbReference type="Proteomes" id="UP000504628">
    <property type="component" value="Chromosome 14"/>
</dbReference>
<evidence type="ECO:0000256" key="15">
    <source>
        <dbReference type="ARBA" id="ARBA00023273"/>
    </source>
</evidence>
<dbReference type="CDD" id="cd03443">
    <property type="entry name" value="PaaI_thioesterase"/>
    <property type="match status" value="1"/>
</dbReference>
<dbReference type="AlphaFoldDB" id="A0A7E6CXL1"/>
<evidence type="ECO:0000256" key="22">
    <source>
        <dbReference type="ARBA" id="ARBA00047588"/>
    </source>
</evidence>
<evidence type="ECO:0000256" key="6">
    <source>
        <dbReference type="ARBA" id="ARBA00022490"/>
    </source>
</evidence>
<evidence type="ECO:0000256" key="2">
    <source>
        <dbReference type="ARBA" id="ARBA00004569"/>
    </source>
</evidence>
<dbReference type="InParanoid" id="A0A7E6CXL1"/>
<keyword evidence="29" id="KW-1185">Reference proteome</keyword>
<dbReference type="EC" id="3.1.2.2" evidence="19"/>
<dbReference type="RefSeq" id="XP_035871622.1">
    <property type="nucleotide sequence ID" value="XM_036015729.1"/>
</dbReference>
<dbReference type="GO" id="GO:0016787">
    <property type="term" value="F:hydrolase activity"/>
    <property type="evidence" value="ECO:0007669"/>
    <property type="project" value="UniProtKB-KW"/>
</dbReference>
<keyword evidence="13" id="KW-0496">Mitochondrion</keyword>
<reference evidence="30" key="1">
    <citation type="submission" date="2025-08" db="UniProtKB">
        <authorList>
            <consortium name="RefSeq"/>
        </authorList>
    </citation>
    <scope>IDENTIFICATION</scope>
    <source>
        <tissue evidence="30">Muscle</tissue>
    </source>
</reference>
<evidence type="ECO:0000256" key="9">
    <source>
        <dbReference type="ARBA" id="ARBA00022801"/>
    </source>
</evidence>
<evidence type="ECO:0000256" key="17">
    <source>
        <dbReference type="ARBA" id="ARBA00037002"/>
    </source>
</evidence>
<comment type="similarity">
    <text evidence="18">Belongs to the THEM4/THEM5 thioesterase family.</text>
</comment>
<evidence type="ECO:0000256" key="13">
    <source>
        <dbReference type="ARBA" id="ARBA00023128"/>
    </source>
</evidence>
<proteinExistence type="inferred from homology"/>
<evidence type="ECO:0000256" key="12">
    <source>
        <dbReference type="ARBA" id="ARBA00023098"/>
    </source>
</evidence>
<evidence type="ECO:0000256" key="8">
    <source>
        <dbReference type="ARBA" id="ARBA00022792"/>
    </source>
</evidence>
<dbReference type="GO" id="GO:0006915">
    <property type="term" value="P:apoptotic process"/>
    <property type="evidence" value="ECO:0007669"/>
    <property type="project" value="UniProtKB-KW"/>
</dbReference>
<evidence type="ECO:0000256" key="21">
    <source>
        <dbReference type="ARBA" id="ARBA00043210"/>
    </source>
</evidence>
<evidence type="ECO:0000256" key="24">
    <source>
        <dbReference type="ARBA" id="ARBA00047969"/>
    </source>
</evidence>